<gene>
    <name evidence="3" type="ORF">ACFSVL_16890</name>
</gene>
<name>A0ABW5H7K8_9PSEU</name>
<dbReference type="PANTHER" id="PTHR34075:SF5">
    <property type="entry name" value="BLR3430 PROTEIN"/>
    <property type="match status" value="1"/>
</dbReference>
<feature type="domain" description="ChsH2 C-terminal OB-fold" evidence="1">
    <location>
        <begin position="61"/>
        <end position="126"/>
    </location>
</feature>
<dbReference type="InterPro" id="IPR052513">
    <property type="entry name" value="Thioester_dehydratase-like"/>
</dbReference>
<dbReference type="RefSeq" id="WP_378305161.1">
    <property type="nucleotide sequence ID" value="NZ_JBHUKS010000011.1"/>
</dbReference>
<feature type="domain" description="ChsH2 rubredoxin-like zinc ribbon" evidence="2">
    <location>
        <begin position="23"/>
        <end position="56"/>
    </location>
</feature>
<reference evidence="4" key="1">
    <citation type="journal article" date="2019" name="Int. J. Syst. Evol. Microbiol.">
        <title>The Global Catalogue of Microorganisms (GCM) 10K type strain sequencing project: providing services to taxonomists for standard genome sequencing and annotation.</title>
        <authorList>
            <consortium name="The Broad Institute Genomics Platform"/>
            <consortium name="The Broad Institute Genome Sequencing Center for Infectious Disease"/>
            <person name="Wu L."/>
            <person name="Ma J."/>
        </authorList>
    </citation>
    <scope>NUCLEOTIDE SEQUENCE [LARGE SCALE GENOMIC DNA]</scope>
    <source>
        <strain evidence="4">CGMCC 4.7641</strain>
    </source>
</reference>
<dbReference type="SUPFAM" id="SSF50249">
    <property type="entry name" value="Nucleic acid-binding proteins"/>
    <property type="match status" value="1"/>
</dbReference>
<keyword evidence="4" id="KW-1185">Reference proteome</keyword>
<dbReference type="InterPro" id="IPR022002">
    <property type="entry name" value="ChsH2_Znr"/>
</dbReference>
<dbReference type="EMBL" id="JBHUKS010000011">
    <property type="protein sequence ID" value="MFD2469066.1"/>
    <property type="molecule type" value="Genomic_DNA"/>
</dbReference>
<dbReference type="PANTHER" id="PTHR34075">
    <property type="entry name" value="BLR3430 PROTEIN"/>
    <property type="match status" value="1"/>
</dbReference>
<comment type="caution">
    <text evidence="3">The sequence shown here is derived from an EMBL/GenBank/DDBJ whole genome shotgun (WGS) entry which is preliminary data.</text>
</comment>
<protein>
    <submittedName>
        <fullName evidence="3">Zn-ribbon domain-containing OB-fold protein</fullName>
    </submittedName>
</protein>
<dbReference type="Pfam" id="PF12172">
    <property type="entry name" value="zf-ChsH2"/>
    <property type="match status" value="1"/>
</dbReference>
<dbReference type="Proteomes" id="UP001597483">
    <property type="component" value="Unassembled WGS sequence"/>
</dbReference>
<evidence type="ECO:0000313" key="4">
    <source>
        <dbReference type="Proteomes" id="UP001597483"/>
    </source>
</evidence>
<dbReference type="InterPro" id="IPR002878">
    <property type="entry name" value="ChsH2_C"/>
</dbReference>
<dbReference type="Pfam" id="PF01796">
    <property type="entry name" value="OB_ChsH2_C"/>
    <property type="match status" value="1"/>
</dbReference>
<evidence type="ECO:0000259" key="1">
    <source>
        <dbReference type="Pfam" id="PF01796"/>
    </source>
</evidence>
<proteinExistence type="predicted"/>
<evidence type="ECO:0000313" key="3">
    <source>
        <dbReference type="EMBL" id="MFD2469066.1"/>
    </source>
</evidence>
<organism evidence="3 4">
    <name type="scientific">Amycolatopsis silviterrae</name>
    <dbReference type="NCBI Taxonomy" id="1656914"/>
    <lineage>
        <taxon>Bacteria</taxon>
        <taxon>Bacillati</taxon>
        <taxon>Actinomycetota</taxon>
        <taxon>Actinomycetes</taxon>
        <taxon>Pseudonocardiales</taxon>
        <taxon>Pseudonocardiaceae</taxon>
        <taxon>Amycolatopsis</taxon>
    </lineage>
</organism>
<dbReference type="Gene3D" id="6.10.30.10">
    <property type="match status" value="1"/>
</dbReference>
<evidence type="ECO:0000259" key="2">
    <source>
        <dbReference type="Pfam" id="PF12172"/>
    </source>
</evidence>
<accession>A0ABW5H7K8</accession>
<dbReference type="InterPro" id="IPR012340">
    <property type="entry name" value="NA-bd_OB-fold"/>
</dbReference>
<sequence length="145" mass="15732">MSGSAAAKARLAPSPTPVAALYWDAARRGALVLQQCVACRRLTHPPAEWCAECGSSERVFVPVEGDGAVETFSVVHRTFAPGFAERVPYVIAWISLDVQAGLRMFGNVLGTAPDDMHIGLRVEVLFEDIEGYGTVPNFRPVREEC</sequence>